<comment type="similarity">
    <text evidence="1">Belongs to the UPF0346 family.</text>
</comment>
<accession>A0A1I4L568</accession>
<dbReference type="EMBL" id="FOTR01000004">
    <property type="protein sequence ID" value="SFL86175.1"/>
    <property type="molecule type" value="Genomic_DNA"/>
</dbReference>
<sequence>MKSFYQFMMRYRGNKQLDDARRLADWMFYDHGFPKHSHDYYEISSYLEWQTPFPEAVATYDDLWEEYIDEVKP</sequence>
<feature type="domain" description="YozE SAM-like" evidence="2">
    <location>
        <begin position="3"/>
        <end position="68"/>
    </location>
</feature>
<protein>
    <recommendedName>
        <fullName evidence="1">UPF0346 protein SAMN04487943_104364</fullName>
    </recommendedName>
</protein>
<dbReference type="PIRSF" id="PIRSF037262">
    <property type="entry name" value="UCP037262"/>
    <property type="match status" value="1"/>
</dbReference>
<dbReference type="OrthoDB" id="2242851at2"/>
<evidence type="ECO:0000313" key="3">
    <source>
        <dbReference type="EMBL" id="SFL86175.1"/>
    </source>
</evidence>
<dbReference type="HAMAP" id="MF_01538">
    <property type="entry name" value="UPF0346"/>
    <property type="match status" value="1"/>
</dbReference>
<evidence type="ECO:0000313" key="4">
    <source>
        <dbReference type="Proteomes" id="UP000198565"/>
    </source>
</evidence>
<dbReference type="STRING" id="334253.SAMN04487943_104364"/>
<dbReference type="Gene3D" id="1.10.150.260">
    <property type="entry name" value="YozE SAM-like"/>
    <property type="match status" value="1"/>
</dbReference>
<dbReference type="InterPro" id="IPR010673">
    <property type="entry name" value="UPF0346"/>
</dbReference>
<dbReference type="InterPro" id="IPR036806">
    <property type="entry name" value="YozE_SAM-like_sf"/>
</dbReference>
<dbReference type="Pfam" id="PF06855">
    <property type="entry name" value="YozE_SAM_like"/>
    <property type="match status" value="1"/>
</dbReference>
<dbReference type="RefSeq" id="WP_091483514.1">
    <property type="nucleotide sequence ID" value="NZ_FOTR01000004.1"/>
</dbReference>
<organism evidence="3 4">
    <name type="scientific">Gracilibacillus orientalis</name>
    <dbReference type="NCBI Taxonomy" id="334253"/>
    <lineage>
        <taxon>Bacteria</taxon>
        <taxon>Bacillati</taxon>
        <taxon>Bacillota</taxon>
        <taxon>Bacilli</taxon>
        <taxon>Bacillales</taxon>
        <taxon>Bacillaceae</taxon>
        <taxon>Gracilibacillus</taxon>
    </lineage>
</organism>
<gene>
    <name evidence="3" type="ORF">SAMN04487943_104364</name>
</gene>
<dbReference type="InterPro" id="IPR023089">
    <property type="entry name" value="YozE_SAM-like"/>
</dbReference>
<dbReference type="NCBIfam" id="NF010193">
    <property type="entry name" value="PRK13672.1"/>
    <property type="match status" value="1"/>
</dbReference>
<keyword evidence="4" id="KW-1185">Reference proteome</keyword>
<dbReference type="AlphaFoldDB" id="A0A1I4L568"/>
<dbReference type="Proteomes" id="UP000198565">
    <property type="component" value="Unassembled WGS sequence"/>
</dbReference>
<evidence type="ECO:0000256" key="1">
    <source>
        <dbReference type="HAMAP-Rule" id="MF_01538"/>
    </source>
</evidence>
<proteinExistence type="inferred from homology"/>
<reference evidence="4" key="1">
    <citation type="submission" date="2016-10" db="EMBL/GenBank/DDBJ databases">
        <authorList>
            <person name="Varghese N."/>
            <person name="Submissions S."/>
        </authorList>
    </citation>
    <scope>NUCLEOTIDE SEQUENCE [LARGE SCALE GENOMIC DNA]</scope>
    <source>
        <strain evidence="4">CGMCC 1.4250</strain>
    </source>
</reference>
<dbReference type="SUPFAM" id="SSF140652">
    <property type="entry name" value="YozE-like"/>
    <property type="match status" value="1"/>
</dbReference>
<name>A0A1I4L568_9BACI</name>
<evidence type="ECO:0000259" key="2">
    <source>
        <dbReference type="Pfam" id="PF06855"/>
    </source>
</evidence>